<accession>A0A542YTV5</accession>
<dbReference type="InterPro" id="IPR046037">
    <property type="entry name" value="DUF5995"/>
</dbReference>
<gene>
    <name evidence="1" type="ORF">FB467_2655</name>
</gene>
<keyword evidence="2" id="KW-1185">Reference proteome</keyword>
<sequence length="251" mass="27680">MGWRDLLAGVRRRLRPTPGRVQPPPHQLASVAAVIEALRAVDGTLEPGDGIRHFNRMYLRVTELVAARIEDGTFGDREFITRLDIVFAHLYLDAVRGSGQDVPRCWAPLFESRDAPLVPVQFAIAGMNAHINHDLPVAVVQTCRQLGKDPGDPGVRADYDLVTKVLAEGHEEVRQSFLSGIALDVDRELAPVLTLVGSWSIGRARDAAWVNTEVLWQLQHLPELDAEFRDTLSRSVGLAGRALLTLVPEPV</sequence>
<evidence type="ECO:0000313" key="2">
    <source>
        <dbReference type="Proteomes" id="UP000319516"/>
    </source>
</evidence>
<dbReference type="Proteomes" id="UP000319516">
    <property type="component" value="Unassembled WGS sequence"/>
</dbReference>
<reference evidence="1 2" key="1">
    <citation type="submission" date="2019-06" db="EMBL/GenBank/DDBJ databases">
        <title>Sequencing the genomes of 1000 actinobacteria strains.</title>
        <authorList>
            <person name="Klenk H.-P."/>
        </authorList>
    </citation>
    <scope>NUCLEOTIDE SEQUENCE [LARGE SCALE GENOMIC DNA]</scope>
    <source>
        <strain evidence="1 2">DSM 12335</strain>
    </source>
</reference>
<dbReference type="EMBL" id="VFOP01000001">
    <property type="protein sequence ID" value="TQL51508.1"/>
    <property type="molecule type" value="Genomic_DNA"/>
</dbReference>
<dbReference type="Pfam" id="PF19458">
    <property type="entry name" value="DUF5995"/>
    <property type="match status" value="1"/>
</dbReference>
<name>A0A542YTV5_9MICO</name>
<protein>
    <submittedName>
        <fullName evidence="1">Uncharacterized protein</fullName>
    </submittedName>
</protein>
<dbReference type="OrthoDB" id="583431at2"/>
<proteinExistence type="predicted"/>
<dbReference type="AlphaFoldDB" id="A0A542YTV5"/>
<evidence type="ECO:0000313" key="1">
    <source>
        <dbReference type="EMBL" id="TQL51508.1"/>
    </source>
</evidence>
<comment type="caution">
    <text evidence="1">The sequence shown here is derived from an EMBL/GenBank/DDBJ whole genome shotgun (WGS) entry which is preliminary data.</text>
</comment>
<organism evidence="1 2">
    <name type="scientific">Ornithinicoccus hortensis</name>
    <dbReference type="NCBI Taxonomy" id="82346"/>
    <lineage>
        <taxon>Bacteria</taxon>
        <taxon>Bacillati</taxon>
        <taxon>Actinomycetota</taxon>
        <taxon>Actinomycetes</taxon>
        <taxon>Micrococcales</taxon>
        <taxon>Intrasporangiaceae</taxon>
        <taxon>Ornithinicoccus</taxon>
    </lineage>
</organism>